<evidence type="ECO:0000313" key="3">
    <source>
        <dbReference type="EMBL" id="OQP62986.1"/>
    </source>
</evidence>
<feature type="domain" description="IPT/TIG" evidence="2">
    <location>
        <begin position="47"/>
        <end position="119"/>
    </location>
</feature>
<dbReference type="Gene3D" id="2.60.40.10">
    <property type="entry name" value="Immunoglobulins"/>
    <property type="match status" value="2"/>
</dbReference>
<organism evidence="3 4">
    <name type="scientific">Niastella populi</name>
    <dbReference type="NCBI Taxonomy" id="550983"/>
    <lineage>
        <taxon>Bacteria</taxon>
        <taxon>Pseudomonadati</taxon>
        <taxon>Bacteroidota</taxon>
        <taxon>Chitinophagia</taxon>
        <taxon>Chitinophagales</taxon>
        <taxon>Chitinophagaceae</taxon>
        <taxon>Niastella</taxon>
    </lineage>
</organism>
<reference evidence="4" key="1">
    <citation type="submission" date="2016-04" db="EMBL/GenBank/DDBJ databases">
        <authorList>
            <person name="Chen L."/>
            <person name="Zhuang W."/>
            <person name="Wang G."/>
        </authorList>
    </citation>
    <scope>NUCLEOTIDE SEQUENCE [LARGE SCALE GENOMIC DNA]</scope>
    <source>
        <strain evidence="4">208</strain>
    </source>
</reference>
<dbReference type="Proteomes" id="UP000192276">
    <property type="component" value="Unassembled WGS sequence"/>
</dbReference>
<gene>
    <name evidence="3" type="ORF">A4R26_17555</name>
</gene>
<dbReference type="SUPFAM" id="SSF49785">
    <property type="entry name" value="Galactose-binding domain-like"/>
    <property type="match status" value="1"/>
</dbReference>
<dbReference type="RefSeq" id="WP_081163868.1">
    <property type="nucleotide sequence ID" value="NZ_LWBP01000112.1"/>
</dbReference>
<dbReference type="Gene3D" id="2.60.120.260">
    <property type="entry name" value="Galactose-binding domain-like"/>
    <property type="match status" value="1"/>
</dbReference>
<dbReference type="STRING" id="550983.A4R26_17555"/>
<accession>A0A1V9FXM4</accession>
<evidence type="ECO:0000259" key="2">
    <source>
        <dbReference type="Pfam" id="PF01833"/>
    </source>
</evidence>
<dbReference type="EMBL" id="LWBP01000112">
    <property type="protein sequence ID" value="OQP62986.1"/>
    <property type="molecule type" value="Genomic_DNA"/>
</dbReference>
<feature type="region of interest" description="Disordered" evidence="1">
    <location>
        <begin position="32"/>
        <end position="53"/>
    </location>
</feature>
<evidence type="ECO:0000313" key="4">
    <source>
        <dbReference type="Proteomes" id="UP000192276"/>
    </source>
</evidence>
<proteinExistence type="predicted"/>
<comment type="caution">
    <text evidence="3">The sequence shown here is derived from an EMBL/GenBank/DDBJ whole genome shotgun (WGS) entry which is preliminary data.</text>
</comment>
<sequence length="358" mass="38671">MKKLFRYRSFLIVLIVLSGVMLHACKKDKDGNPGAPSGSLEAEHLTPSTASGGTLLTLTGRGLGDIRSIVFDKDSVPAPFYTTLNTESAIVFRVPDTVSGGAQNVIFTNGAGKTLQVPFTGLAFPSVTTVSNYNFVAGTALTLTGNNLETVSKVVVNGTADEATVVSKSKKQLVIKMPSTTVARAALNITNVTGEITTTQEFVNIDQALQIFTDDYGSGFENGSWGDAAFITTEEFKTGARSVAKKYQKGNWHLLGLSNWGTGVAQDPAYKYLTVWIKGASRDYSLYIMSDKITGGYGNYLDANKINVPANVWTYFKVPLSTLNLWATGSPFNQLGFRIQGPDAQDETFYFDDLLLVK</sequence>
<protein>
    <submittedName>
        <fullName evidence="3">Cell shape determination protein CcmA</fullName>
    </submittedName>
</protein>
<dbReference type="AlphaFoldDB" id="A0A1V9FXM4"/>
<feature type="domain" description="IPT/TIG" evidence="2">
    <location>
        <begin position="125"/>
        <end position="197"/>
    </location>
</feature>
<dbReference type="InterPro" id="IPR013783">
    <property type="entry name" value="Ig-like_fold"/>
</dbReference>
<evidence type="ECO:0000256" key="1">
    <source>
        <dbReference type="SAM" id="MobiDB-lite"/>
    </source>
</evidence>
<dbReference type="InterPro" id="IPR002909">
    <property type="entry name" value="IPT_dom"/>
</dbReference>
<keyword evidence="4" id="KW-1185">Reference proteome</keyword>
<name>A0A1V9FXM4_9BACT</name>
<dbReference type="SUPFAM" id="SSF81296">
    <property type="entry name" value="E set domains"/>
    <property type="match status" value="2"/>
</dbReference>
<dbReference type="InterPro" id="IPR008979">
    <property type="entry name" value="Galactose-bd-like_sf"/>
</dbReference>
<dbReference type="InterPro" id="IPR014756">
    <property type="entry name" value="Ig_E-set"/>
</dbReference>
<dbReference type="OrthoDB" id="660167at2"/>
<dbReference type="Pfam" id="PF01833">
    <property type="entry name" value="TIG"/>
    <property type="match status" value="2"/>
</dbReference>